<dbReference type="RefSeq" id="WP_015148841.1">
    <property type="nucleotide sequence ID" value="NC_019693.1"/>
</dbReference>
<feature type="coiled-coil region" evidence="3">
    <location>
        <begin position="115"/>
        <end position="196"/>
    </location>
</feature>
<proteinExistence type="predicted"/>
<dbReference type="InterPro" id="IPR000907">
    <property type="entry name" value="LipOase"/>
</dbReference>
<evidence type="ECO:0000256" key="2">
    <source>
        <dbReference type="ARBA" id="ARBA00023002"/>
    </source>
</evidence>
<keyword evidence="2" id="KW-0560">Oxidoreductase</keyword>
<sequence length="727" mass="79929">MSVSLMQAYTVMNSATVKKTLLNLYKLVVTIRKGLGSEAYQYNYNYIPPLAMTEGPPLLDSGLHLPLEELPNPKWIFLVLHKLAVITVNKAIGKLVTEGSELVSFSVTEGPEADIDLLNEKAQALEELEQQIQSADSEQDLEQVALQLAALTREISDELDPVDSSSVSFDISSAPESELEAQIREIDEQVASSEEVSFSVPSGTEESEGISDSLLAAFREAITSSGKLIELDEQQATSGEVSFSVDSFAAAPSLEDYNKLFTRISLPKISARFQEDQVFAYMQVAGPNAVMLEQVAEGDPFVVRLTQELPEGGYAKIIGTGDSLAAAVKEGRVYKADYSLLEGMENGTFPDQQKYTYAPLGLFAVPPQGCSSRNLLPVAIQCQPGADCTGPVFTPLKGESWMVAKTILQMANVNYLELVSHLGQTHLVIEPFVLATKRILPRTHRLRLLLDPHFEGTVLINYGAHKTLIAPGWDVDKLLASTIENDGLIAVKGAQSHLHNFNEVSFPKLLASRGVTNSAQLPEYPYRDDGLLIWNALHEWVSDYLRLCYTSDAQIVADADLQSWAKELVSDAGGRLKNFGEDSSGAIKTLDYLIDTVCSVIFIASAQHAAMNFPQNELMTYAPAFPLAVYSPAPTNPDESMDWMEWLPSLEKAENQVKVCYLLGAVYYTQLGGYGKKQFTDSKVKAALGKFQNRLKDIEKEITKKNSSRIMPYKFLLPSQIPQSINI</sequence>
<organism evidence="5 6">
    <name type="scientific">Oscillatoria acuminata PCC 6304</name>
    <dbReference type="NCBI Taxonomy" id="56110"/>
    <lineage>
        <taxon>Bacteria</taxon>
        <taxon>Bacillati</taxon>
        <taxon>Cyanobacteriota</taxon>
        <taxon>Cyanophyceae</taxon>
        <taxon>Oscillatoriophycideae</taxon>
        <taxon>Oscillatoriales</taxon>
        <taxon>Oscillatoriaceae</taxon>
        <taxon>Oscillatoria</taxon>
    </lineage>
</organism>
<evidence type="ECO:0000313" key="5">
    <source>
        <dbReference type="EMBL" id="AFY82199.1"/>
    </source>
</evidence>
<keyword evidence="3" id="KW-0175">Coiled coil</keyword>
<dbReference type="SUPFAM" id="SSF48484">
    <property type="entry name" value="Lipoxigenase"/>
    <property type="match status" value="1"/>
</dbReference>
<dbReference type="InParanoid" id="K9TJJ9"/>
<dbReference type="Proteomes" id="UP000010367">
    <property type="component" value="Chromosome"/>
</dbReference>
<evidence type="ECO:0000259" key="4">
    <source>
        <dbReference type="PROSITE" id="PS51393"/>
    </source>
</evidence>
<name>K9TJJ9_9CYAN</name>
<dbReference type="GO" id="GO:0034440">
    <property type="term" value="P:lipid oxidation"/>
    <property type="evidence" value="ECO:0007669"/>
    <property type="project" value="InterPro"/>
</dbReference>
<reference evidence="5 6" key="1">
    <citation type="submission" date="2012-06" db="EMBL/GenBank/DDBJ databases">
        <title>Finished chromosome of genome of Oscillatoria acuminata PCC 6304.</title>
        <authorList>
            <consortium name="US DOE Joint Genome Institute"/>
            <person name="Gugger M."/>
            <person name="Coursin T."/>
            <person name="Rippka R."/>
            <person name="Tandeau De Marsac N."/>
            <person name="Huntemann M."/>
            <person name="Wei C.-L."/>
            <person name="Han J."/>
            <person name="Detter J.C."/>
            <person name="Han C."/>
            <person name="Tapia R."/>
            <person name="Davenport K."/>
            <person name="Daligault H."/>
            <person name="Erkkila T."/>
            <person name="Gu W."/>
            <person name="Munk A.C.C."/>
            <person name="Teshima H."/>
            <person name="Xu Y."/>
            <person name="Chain P."/>
            <person name="Chen A."/>
            <person name="Krypides N."/>
            <person name="Mavromatis K."/>
            <person name="Markowitz V."/>
            <person name="Szeto E."/>
            <person name="Ivanova N."/>
            <person name="Mikhailova N."/>
            <person name="Ovchinnikova G."/>
            <person name="Pagani I."/>
            <person name="Pati A."/>
            <person name="Goodwin L."/>
            <person name="Peters L."/>
            <person name="Pitluck S."/>
            <person name="Woyke T."/>
            <person name="Kerfeld C."/>
        </authorList>
    </citation>
    <scope>NUCLEOTIDE SEQUENCE [LARGE SCALE GENOMIC DNA]</scope>
    <source>
        <strain evidence="5 6">PCC 6304</strain>
    </source>
</reference>
<dbReference type="Gene3D" id="1.20.245.10">
    <property type="entry name" value="Lipoxygenase-1, Domain 5"/>
    <property type="match status" value="1"/>
</dbReference>
<dbReference type="Gene3D" id="3.10.450.60">
    <property type="match status" value="1"/>
</dbReference>
<keyword evidence="1" id="KW-0479">Metal-binding</keyword>
<evidence type="ECO:0000313" key="6">
    <source>
        <dbReference type="Proteomes" id="UP000010367"/>
    </source>
</evidence>
<dbReference type="Pfam" id="PF00305">
    <property type="entry name" value="Lipoxygenase"/>
    <property type="match status" value="1"/>
</dbReference>
<evidence type="ECO:0000256" key="1">
    <source>
        <dbReference type="ARBA" id="ARBA00022723"/>
    </source>
</evidence>
<dbReference type="EMBL" id="CP003607">
    <property type="protein sequence ID" value="AFY82199.1"/>
    <property type="molecule type" value="Genomic_DNA"/>
</dbReference>
<evidence type="ECO:0000256" key="3">
    <source>
        <dbReference type="SAM" id="Coils"/>
    </source>
</evidence>
<dbReference type="HOGENOM" id="CLU_004282_3_2_3"/>
<dbReference type="PANTHER" id="PTHR11771">
    <property type="entry name" value="LIPOXYGENASE"/>
    <property type="match status" value="1"/>
</dbReference>
<dbReference type="PROSITE" id="PS51393">
    <property type="entry name" value="LIPOXYGENASE_3"/>
    <property type="match status" value="1"/>
</dbReference>
<dbReference type="GO" id="GO:0046872">
    <property type="term" value="F:metal ion binding"/>
    <property type="evidence" value="ECO:0007669"/>
    <property type="project" value="UniProtKB-KW"/>
</dbReference>
<dbReference type="KEGG" id="oac:Oscil6304_2582"/>
<dbReference type="AlphaFoldDB" id="K9TJJ9"/>
<dbReference type="OrthoDB" id="5912511at2"/>
<feature type="domain" description="Lipoxygenase" evidence="4">
    <location>
        <begin position="252"/>
        <end position="727"/>
    </location>
</feature>
<dbReference type="InterPro" id="IPR013819">
    <property type="entry name" value="LipOase_C"/>
</dbReference>
<dbReference type="SMR" id="K9TJJ9"/>
<dbReference type="eggNOG" id="ENOG502Z9KW">
    <property type="taxonomic scope" value="Bacteria"/>
</dbReference>
<gene>
    <name evidence="5" type="ORF">Oscil6304_2582</name>
</gene>
<dbReference type="PRINTS" id="PR00087">
    <property type="entry name" value="LIPOXYGENASE"/>
</dbReference>
<dbReference type="STRING" id="56110.Oscil6304_2582"/>
<dbReference type="GO" id="GO:0016702">
    <property type="term" value="F:oxidoreductase activity, acting on single donors with incorporation of molecular oxygen, incorporation of two atoms of oxygen"/>
    <property type="evidence" value="ECO:0007669"/>
    <property type="project" value="InterPro"/>
</dbReference>
<accession>K9TJJ9</accession>
<dbReference type="InterPro" id="IPR036226">
    <property type="entry name" value="LipOase_C_sf"/>
</dbReference>
<protein>
    <submittedName>
        <fullName evidence="5">Lipoxygenase</fullName>
    </submittedName>
</protein>
<keyword evidence="6" id="KW-1185">Reference proteome</keyword>